<accession>A0A9X0DJT1</accession>
<proteinExistence type="predicted"/>
<keyword evidence="3" id="KW-1185">Reference proteome</keyword>
<sequence>MTKNQRSKDPTEFPLFSSFPVEIQCQIYKEAFPEPCLVGWRFRIFRIEGNPEIVVRYKQRQGLLSLLLACENSKDEVFRNYEKLEFKLPTSVKLENKYGIDPYVYIRPTVDTLFLSISEFLELYELGGSMNLENITHLVLSERSPRLWGADEEGFADDEKMRHQAMVYTMISIHCPALKKLSVLSEKFHASLTELMNFWTLIDISEGCVDLDWNFEQLKRFLFDRVTQQSERDNAHNTLIDKMNNIQLINDNANMILRDFDRFLNTKDDDTWDMPGKETLKYWEKLRPVPSLLATRLKHYRPDRCKSSWPQIYVHKIELYLRLHKDGTLLNKYTGLTQLFDDAPW</sequence>
<feature type="domain" description="2EXR" evidence="1">
    <location>
        <begin position="13"/>
        <end position="113"/>
    </location>
</feature>
<dbReference type="Proteomes" id="UP001152300">
    <property type="component" value="Unassembled WGS sequence"/>
</dbReference>
<evidence type="ECO:0000259" key="1">
    <source>
        <dbReference type="Pfam" id="PF20150"/>
    </source>
</evidence>
<dbReference type="Pfam" id="PF20150">
    <property type="entry name" value="2EXR"/>
    <property type="match status" value="1"/>
</dbReference>
<name>A0A9X0DJT1_9HELO</name>
<evidence type="ECO:0000313" key="2">
    <source>
        <dbReference type="EMBL" id="KAJ8064247.1"/>
    </source>
</evidence>
<gene>
    <name evidence="2" type="ORF">OCU04_006594</name>
</gene>
<organism evidence="2 3">
    <name type="scientific">Sclerotinia nivalis</name>
    <dbReference type="NCBI Taxonomy" id="352851"/>
    <lineage>
        <taxon>Eukaryota</taxon>
        <taxon>Fungi</taxon>
        <taxon>Dikarya</taxon>
        <taxon>Ascomycota</taxon>
        <taxon>Pezizomycotina</taxon>
        <taxon>Leotiomycetes</taxon>
        <taxon>Helotiales</taxon>
        <taxon>Sclerotiniaceae</taxon>
        <taxon>Sclerotinia</taxon>
    </lineage>
</organism>
<reference evidence="2" key="1">
    <citation type="submission" date="2022-11" db="EMBL/GenBank/DDBJ databases">
        <title>Genome Resource of Sclerotinia nivalis Strain SnTB1, a Plant Pathogen Isolated from American Ginseng.</title>
        <authorList>
            <person name="Fan S."/>
        </authorList>
    </citation>
    <scope>NUCLEOTIDE SEQUENCE</scope>
    <source>
        <strain evidence="2">SnTB1</strain>
    </source>
</reference>
<dbReference type="AlphaFoldDB" id="A0A9X0DJT1"/>
<dbReference type="OrthoDB" id="3475506at2759"/>
<comment type="caution">
    <text evidence="2">The sequence shown here is derived from an EMBL/GenBank/DDBJ whole genome shotgun (WGS) entry which is preliminary data.</text>
</comment>
<protein>
    <recommendedName>
        <fullName evidence="1">2EXR domain-containing protein</fullName>
    </recommendedName>
</protein>
<evidence type="ECO:0000313" key="3">
    <source>
        <dbReference type="Proteomes" id="UP001152300"/>
    </source>
</evidence>
<dbReference type="EMBL" id="JAPEIS010000007">
    <property type="protein sequence ID" value="KAJ8064247.1"/>
    <property type="molecule type" value="Genomic_DNA"/>
</dbReference>
<dbReference type="PANTHER" id="PTHR35910">
    <property type="entry name" value="2EXR DOMAIN-CONTAINING PROTEIN"/>
    <property type="match status" value="1"/>
</dbReference>
<dbReference type="PANTHER" id="PTHR35910:SF6">
    <property type="entry name" value="2EXR DOMAIN-CONTAINING PROTEIN"/>
    <property type="match status" value="1"/>
</dbReference>
<dbReference type="InterPro" id="IPR045518">
    <property type="entry name" value="2EXR"/>
</dbReference>